<keyword evidence="3" id="KW-0378">Hydrolase</keyword>
<accession>A0A939TT28</accession>
<sequence length="406" mass="43864">MKHLRRAASPAVASRSDVGGPRGTRGAALASTIGLSVLFAGAAATLAVRIAGVARSIVTPAPRSADTEILGIDRAAQTITLSRTLDTSLPGRYGIFTNGAGYVKLGAVLAQDDATVTRKLLSHIDEPTRVGPHASFSGWYFDEPDQLHLPFHEELIDTPVGLAPAWAFDAGRGDTWAVLVHGRGTTRSETLRAVPVLHALGISSLVVSYRNDGEAPDSRTGRYGLGVTEWRDVDAAISWTRARGAERVLLMGWSMGGAVALQTAVRSEQRERIAGILLESPVVDWRLVLDFHRRGLGVPAFASHAAIGMLEREWTARVVRGGVRIPFDELDMVARADELTAPILILHSDDDGFVPSDASHALASARPDIVQLETFAVARHTKLWNYDETRWTTAIRDWLISHGFGR</sequence>
<evidence type="ECO:0000313" key="3">
    <source>
        <dbReference type="EMBL" id="MBO3662534.1"/>
    </source>
</evidence>
<dbReference type="PANTHER" id="PTHR43358">
    <property type="entry name" value="ALPHA/BETA-HYDROLASE"/>
    <property type="match status" value="1"/>
</dbReference>
<evidence type="ECO:0000256" key="1">
    <source>
        <dbReference type="SAM" id="MobiDB-lite"/>
    </source>
</evidence>
<dbReference type="GO" id="GO:0016787">
    <property type="term" value="F:hydrolase activity"/>
    <property type="evidence" value="ECO:0007669"/>
    <property type="project" value="UniProtKB-KW"/>
</dbReference>
<feature type="domain" description="AB hydrolase-1" evidence="2">
    <location>
        <begin position="178"/>
        <end position="374"/>
    </location>
</feature>
<dbReference type="Gene3D" id="3.40.50.1820">
    <property type="entry name" value="alpha/beta hydrolase"/>
    <property type="match status" value="1"/>
</dbReference>
<evidence type="ECO:0000313" key="4">
    <source>
        <dbReference type="EMBL" id="MBO3664526.1"/>
    </source>
</evidence>
<feature type="region of interest" description="Disordered" evidence="1">
    <location>
        <begin position="1"/>
        <end position="23"/>
    </location>
</feature>
<dbReference type="InterPro" id="IPR029058">
    <property type="entry name" value="AB_hydrolase_fold"/>
</dbReference>
<organism evidence="3 5">
    <name type="scientific">Microbacterium stercoris</name>
    <dbReference type="NCBI Taxonomy" id="2820289"/>
    <lineage>
        <taxon>Bacteria</taxon>
        <taxon>Bacillati</taxon>
        <taxon>Actinomycetota</taxon>
        <taxon>Actinomycetes</taxon>
        <taxon>Micrococcales</taxon>
        <taxon>Microbacteriaceae</taxon>
        <taxon>Microbacterium</taxon>
    </lineage>
</organism>
<dbReference type="RefSeq" id="WP_208500198.1">
    <property type="nucleotide sequence ID" value="NZ_JAGFOA010000001.1"/>
</dbReference>
<dbReference type="EMBL" id="JAGFOA010000001">
    <property type="protein sequence ID" value="MBO3662534.1"/>
    <property type="molecule type" value="Genomic_DNA"/>
</dbReference>
<evidence type="ECO:0000313" key="5">
    <source>
        <dbReference type="Proteomes" id="UP000680132"/>
    </source>
</evidence>
<dbReference type="InterPro" id="IPR052920">
    <property type="entry name" value="DNA-binding_regulatory"/>
</dbReference>
<dbReference type="SUPFAM" id="SSF53474">
    <property type="entry name" value="alpha/beta-Hydrolases"/>
    <property type="match status" value="1"/>
</dbReference>
<gene>
    <name evidence="3" type="ORF">J5V96_03305</name>
    <name evidence="4" type="ORF">J5V96_13550</name>
</gene>
<protein>
    <submittedName>
        <fullName evidence="3">Alpha/beta fold hydrolase</fullName>
    </submittedName>
</protein>
<evidence type="ECO:0000259" key="2">
    <source>
        <dbReference type="Pfam" id="PF12697"/>
    </source>
</evidence>
<dbReference type="Proteomes" id="UP000680132">
    <property type="component" value="Unassembled WGS sequence"/>
</dbReference>
<comment type="caution">
    <text evidence="3">The sequence shown here is derived from an EMBL/GenBank/DDBJ whole genome shotgun (WGS) entry which is preliminary data.</text>
</comment>
<feature type="compositionally biased region" description="Low complexity" evidence="1">
    <location>
        <begin position="7"/>
        <end position="16"/>
    </location>
</feature>
<dbReference type="AlphaFoldDB" id="A0A939TT28"/>
<reference evidence="3" key="1">
    <citation type="submission" date="2021-03" db="EMBL/GenBank/DDBJ databases">
        <title>Microbacterium sp. nov., a novel actinobacterium isolated from cow dung.</title>
        <authorList>
            <person name="Zhang L."/>
        </authorList>
    </citation>
    <scope>NUCLEOTIDE SEQUENCE</scope>
    <source>
        <strain evidence="3">NEAU-LLB</strain>
    </source>
</reference>
<dbReference type="InterPro" id="IPR000073">
    <property type="entry name" value="AB_hydrolase_1"/>
</dbReference>
<keyword evidence="5" id="KW-1185">Reference proteome</keyword>
<proteinExistence type="predicted"/>
<name>A0A939TT28_9MICO</name>
<dbReference type="PANTHER" id="PTHR43358:SF4">
    <property type="entry name" value="ALPHA_BETA HYDROLASE FOLD-1 DOMAIN-CONTAINING PROTEIN"/>
    <property type="match status" value="1"/>
</dbReference>
<dbReference type="Pfam" id="PF12697">
    <property type="entry name" value="Abhydrolase_6"/>
    <property type="match status" value="1"/>
</dbReference>
<dbReference type="EMBL" id="JAGFOA010000005">
    <property type="protein sequence ID" value="MBO3664526.1"/>
    <property type="molecule type" value="Genomic_DNA"/>
</dbReference>